<dbReference type="SUPFAM" id="SSF47413">
    <property type="entry name" value="lambda repressor-like DNA-binding domains"/>
    <property type="match status" value="1"/>
</dbReference>
<organism evidence="5 6">
    <name type="scientific">Morganella morganii</name>
    <name type="common">Proteus morganii</name>
    <dbReference type="NCBI Taxonomy" id="582"/>
    <lineage>
        <taxon>Bacteria</taxon>
        <taxon>Pseudomonadati</taxon>
        <taxon>Pseudomonadota</taxon>
        <taxon>Gammaproteobacteria</taxon>
        <taxon>Enterobacterales</taxon>
        <taxon>Morganellaceae</taxon>
        <taxon>Morganella</taxon>
    </lineage>
</organism>
<gene>
    <name evidence="5" type="ORF">CYG68_19880</name>
</gene>
<dbReference type="Pfam" id="PF01381">
    <property type="entry name" value="HTH_3"/>
    <property type="match status" value="1"/>
</dbReference>
<dbReference type="InterPro" id="IPR047761">
    <property type="entry name" value="NadS-like"/>
</dbReference>
<dbReference type="AlphaFoldDB" id="A0A8I0Q483"/>
<dbReference type="Proteomes" id="UP000650477">
    <property type="component" value="Unassembled WGS sequence"/>
</dbReference>
<evidence type="ECO:0000313" key="6">
    <source>
        <dbReference type="Proteomes" id="UP000650477"/>
    </source>
</evidence>
<name>A0A8I0Q483_MORMO</name>
<keyword evidence="2" id="KW-0238">DNA-binding</keyword>
<dbReference type="SMART" id="SM00530">
    <property type="entry name" value="HTH_XRE"/>
    <property type="match status" value="1"/>
</dbReference>
<evidence type="ECO:0000259" key="4">
    <source>
        <dbReference type="PROSITE" id="PS50943"/>
    </source>
</evidence>
<dbReference type="PANTHER" id="PTHR36511">
    <property type="entry name" value="MERR FAMILY BACTERIAL REGULATORY PROTEIN"/>
    <property type="match status" value="1"/>
</dbReference>
<proteinExistence type="predicted"/>
<dbReference type="PANTHER" id="PTHR36511:SF3">
    <property type="entry name" value="ANTITOXIN HIGA-2"/>
    <property type="match status" value="1"/>
</dbReference>
<dbReference type="PROSITE" id="PS50943">
    <property type="entry name" value="HTH_CROC1"/>
    <property type="match status" value="1"/>
</dbReference>
<sequence length="96" mass="10556">MKNELFNELLASATEAVEISKGRCKAARLTTYDIPDVKAIRDTTGLTQQQFALAVGVSPSLVEAWEQHRRIPKGSSLKLLCVLKKNPSMLSMLQAV</sequence>
<keyword evidence="1" id="KW-0805">Transcription regulation</keyword>
<dbReference type="GO" id="GO:0003677">
    <property type="term" value="F:DNA binding"/>
    <property type="evidence" value="ECO:0007669"/>
    <property type="project" value="UniProtKB-KW"/>
</dbReference>
<evidence type="ECO:0000256" key="3">
    <source>
        <dbReference type="ARBA" id="ARBA00023163"/>
    </source>
</evidence>
<keyword evidence="3" id="KW-0804">Transcription</keyword>
<protein>
    <submittedName>
        <fullName evidence="5">Transcriptional regulator</fullName>
    </submittedName>
</protein>
<dbReference type="InterPro" id="IPR052359">
    <property type="entry name" value="HTH-type_reg/antitoxin"/>
</dbReference>
<dbReference type="NCBIfam" id="NF041265">
    <property type="entry name" value="NadS"/>
    <property type="match status" value="1"/>
</dbReference>
<accession>A0A8I0Q483</accession>
<dbReference type="EMBL" id="PKLF01000032">
    <property type="protein sequence ID" value="MBE8614615.1"/>
    <property type="molecule type" value="Genomic_DNA"/>
</dbReference>
<reference evidence="5" key="1">
    <citation type="submission" date="2017-12" db="EMBL/GenBank/DDBJ databases">
        <title>Genome sequencing and analysis.</title>
        <authorList>
            <person name="Huang Y.-T."/>
        </authorList>
    </citation>
    <scope>NUCLEOTIDE SEQUENCE</scope>
    <source>
        <strain evidence="5">VGH116</strain>
    </source>
</reference>
<dbReference type="CDD" id="cd00093">
    <property type="entry name" value="HTH_XRE"/>
    <property type="match status" value="1"/>
</dbReference>
<evidence type="ECO:0000256" key="1">
    <source>
        <dbReference type="ARBA" id="ARBA00023015"/>
    </source>
</evidence>
<feature type="domain" description="HTH cro/C1-type" evidence="4">
    <location>
        <begin position="37"/>
        <end position="90"/>
    </location>
</feature>
<comment type="caution">
    <text evidence="5">The sequence shown here is derived from an EMBL/GenBank/DDBJ whole genome shotgun (WGS) entry which is preliminary data.</text>
</comment>
<dbReference type="InterPro" id="IPR010982">
    <property type="entry name" value="Lambda_DNA-bd_dom_sf"/>
</dbReference>
<dbReference type="InterPro" id="IPR001387">
    <property type="entry name" value="Cro/C1-type_HTH"/>
</dbReference>
<evidence type="ECO:0000313" key="5">
    <source>
        <dbReference type="EMBL" id="MBE8614615.1"/>
    </source>
</evidence>
<evidence type="ECO:0000256" key="2">
    <source>
        <dbReference type="ARBA" id="ARBA00023125"/>
    </source>
</evidence>
<dbReference type="Gene3D" id="1.10.260.40">
    <property type="entry name" value="lambda repressor-like DNA-binding domains"/>
    <property type="match status" value="1"/>
</dbReference>